<feature type="compositionally biased region" description="Basic and acidic residues" evidence="2">
    <location>
        <begin position="1031"/>
        <end position="1049"/>
    </location>
</feature>
<feature type="compositionally biased region" description="Pro residues" evidence="2">
    <location>
        <begin position="2345"/>
        <end position="2357"/>
    </location>
</feature>
<feature type="compositionally biased region" description="Basic and acidic residues" evidence="2">
    <location>
        <begin position="1059"/>
        <end position="1070"/>
    </location>
</feature>
<feature type="region of interest" description="Disordered" evidence="2">
    <location>
        <begin position="1204"/>
        <end position="1265"/>
    </location>
</feature>
<evidence type="ECO:0000313" key="3">
    <source>
        <dbReference type="EMBL" id="KAK6644204.1"/>
    </source>
</evidence>
<gene>
    <name evidence="3" type="ORF">RUM43_000471</name>
</gene>
<evidence type="ECO:0000256" key="2">
    <source>
        <dbReference type="SAM" id="MobiDB-lite"/>
    </source>
</evidence>
<feature type="compositionally biased region" description="Basic residues" evidence="2">
    <location>
        <begin position="852"/>
        <end position="888"/>
    </location>
</feature>
<feature type="compositionally biased region" description="Basic and acidic residues" evidence="2">
    <location>
        <begin position="609"/>
        <end position="642"/>
    </location>
</feature>
<feature type="compositionally biased region" description="Basic and acidic residues" evidence="2">
    <location>
        <begin position="284"/>
        <end position="320"/>
    </location>
</feature>
<feature type="region of interest" description="Disordered" evidence="2">
    <location>
        <begin position="2274"/>
        <end position="2361"/>
    </location>
</feature>
<evidence type="ECO:0000256" key="1">
    <source>
        <dbReference type="SAM" id="Coils"/>
    </source>
</evidence>
<feature type="compositionally biased region" description="Basic residues" evidence="2">
    <location>
        <begin position="1762"/>
        <end position="1780"/>
    </location>
</feature>
<feature type="compositionally biased region" description="Low complexity" evidence="2">
    <location>
        <begin position="1866"/>
        <end position="1875"/>
    </location>
</feature>
<feature type="compositionally biased region" description="Basic and acidic residues" evidence="2">
    <location>
        <begin position="1566"/>
        <end position="1583"/>
    </location>
</feature>
<evidence type="ECO:0000313" key="4">
    <source>
        <dbReference type="Proteomes" id="UP001372834"/>
    </source>
</evidence>
<feature type="region of interest" description="Disordered" evidence="2">
    <location>
        <begin position="284"/>
        <end position="402"/>
    </location>
</feature>
<feature type="compositionally biased region" description="Basic and acidic residues" evidence="2">
    <location>
        <begin position="1636"/>
        <end position="1651"/>
    </location>
</feature>
<feature type="region of interest" description="Disordered" evidence="2">
    <location>
        <begin position="2367"/>
        <end position="2386"/>
    </location>
</feature>
<feature type="compositionally biased region" description="Polar residues" evidence="2">
    <location>
        <begin position="785"/>
        <end position="797"/>
    </location>
</feature>
<feature type="compositionally biased region" description="Basic and acidic residues" evidence="2">
    <location>
        <begin position="837"/>
        <end position="851"/>
    </location>
</feature>
<feature type="compositionally biased region" description="Basic residues" evidence="2">
    <location>
        <begin position="916"/>
        <end position="931"/>
    </location>
</feature>
<feature type="compositionally biased region" description="Basic residues" evidence="2">
    <location>
        <begin position="2309"/>
        <end position="2325"/>
    </location>
</feature>
<feature type="compositionally biased region" description="Basic and acidic residues" evidence="2">
    <location>
        <begin position="1725"/>
        <end position="1761"/>
    </location>
</feature>
<feature type="compositionally biased region" description="Low complexity" evidence="2">
    <location>
        <begin position="73"/>
        <end position="95"/>
    </location>
</feature>
<dbReference type="EMBL" id="JAWJWE010000001">
    <property type="protein sequence ID" value="KAK6644204.1"/>
    <property type="molecule type" value="Genomic_DNA"/>
</dbReference>
<feature type="region of interest" description="Disordered" evidence="2">
    <location>
        <begin position="61"/>
        <end position="95"/>
    </location>
</feature>
<name>A0AAN8SDE1_POLSC</name>
<feature type="compositionally biased region" description="Basic and acidic residues" evidence="2">
    <location>
        <begin position="382"/>
        <end position="402"/>
    </location>
</feature>
<feature type="region of interest" description="Disordered" evidence="2">
    <location>
        <begin position="219"/>
        <end position="238"/>
    </location>
</feature>
<feature type="compositionally biased region" description="Basic and acidic residues" evidence="2">
    <location>
        <begin position="1153"/>
        <end position="1162"/>
    </location>
</feature>
<feature type="compositionally biased region" description="Low complexity" evidence="2">
    <location>
        <begin position="1405"/>
        <end position="1414"/>
    </location>
</feature>
<feature type="region of interest" description="Disordered" evidence="2">
    <location>
        <begin position="604"/>
        <end position="653"/>
    </location>
</feature>
<proteinExistence type="predicted"/>
<feature type="compositionally biased region" description="Basic residues" evidence="2">
    <location>
        <begin position="1134"/>
        <end position="1143"/>
    </location>
</feature>
<protein>
    <submittedName>
        <fullName evidence="3">Uncharacterized protein</fullName>
    </submittedName>
</protein>
<feature type="region of interest" description="Disordered" evidence="2">
    <location>
        <begin position="1516"/>
        <end position="1651"/>
    </location>
</feature>
<dbReference type="Proteomes" id="UP001372834">
    <property type="component" value="Unassembled WGS sequence"/>
</dbReference>
<feature type="compositionally biased region" description="Low complexity" evidence="2">
    <location>
        <begin position="1619"/>
        <end position="1629"/>
    </location>
</feature>
<feature type="region of interest" description="Disordered" evidence="2">
    <location>
        <begin position="785"/>
        <end position="1187"/>
    </location>
</feature>
<feature type="compositionally biased region" description="Acidic residues" evidence="2">
    <location>
        <begin position="2334"/>
        <end position="2343"/>
    </location>
</feature>
<feature type="coiled-coil region" evidence="1">
    <location>
        <begin position="2169"/>
        <end position="2207"/>
    </location>
</feature>
<feature type="region of interest" description="Disordered" evidence="2">
    <location>
        <begin position="1337"/>
        <end position="1451"/>
    </location>
</feature>
<feature type="compositionally biased region" description="Basic and acidic residues" evidence="2">
    <location>
        <begin position="799"/>
        <end position="827"/>
    </location>
</feature>
<accession>A0AAN8SDE1</accession>
<feature type="compositionally biased region" description="Basic residues" evidence="2">
    <location>
        <begin position="1787"/>
        <end position="1839"/>
    </location>
</feature>
<organism evidence="3 4">
    <name type="scientific">Polyplax serrata</name>
    <name type="common">Common mouse louse</name>
    <dbReference type="NCBI Taxonomy" id="468196"/>
    <lineage>
        <taxon>Eukaryota</taxon>
        <taxon>Metazoa</taxon>
        <taxon>Ecdysozoa</taxon>
        <taxon>Arthropoda</taxon>
        <taxon>Hexapoda</taxon>
        <taxon>Insecta</taxon>
        <taxon>Pterygota</taxon>
        <taxon>Neoptera</taxon>
        <taxon>Paraneoptera</taxon>
        <taxon>Psocodea</taxon>
        <taxon>Troctomorpha</taxon>
        <taxon>Phthiraptera</taxon>
        <taxon>Anoplura</taxon>
        <taxon>Polyplacidae</taxon>
        <taxon>Polyplax</taxon>
    </lineage>
</organism>
<feature type="compositionally biased region" description="Basic residues" evidence="2">
    <location>
        <begin position="1084"/>
        <end position="1096"/>
    </location>
</feature>
<feature type="compositionally biased region" description="Basic and acidic residues" evidence="2">
    <location>
        <begin position="1589"/>
        <end position="1602"/>
    </location>
</feature>
<feature type="compositionally biased region" description="Basic and acidic residues" evidence="2">
    <location>
        <begin position="1386"/>
        <end position="1401"/>
    </location>
</feature>
<comment type="caution">
    <text evidence="3">The sequence shown here is derived from an EMBL/GenBank/DDBJ whole genome shotgun (WGS) entry which is preliminary data.</text>
</comment>
<feature type="region of interest" description="Disordered" evidence="2">
    <location>
        <begin position="1708"/>
        <end position="1890"/>
    </location>
</feature>
<feature type="compositionally biased region" description="Polar residues" evidence="2">
    <location>
        <begin position="1337"/>
        <end position="1362"/>
    </location>
</feature>
<feature type="region of interest" description="Disordered" evidence="2">
    <location>
        <begin position="166"/>
        <end position="186"/>
    </location>
</feature>
<keyword evidence="1" id="KW-0175">Coiled coil</keyword>
<feature type="compositionally biased region" description="Basic residues" evidence="2">
    <location>
        <begin position="341"/>
        <end position="351"/>
    </location>
</feature>
<feature type="region of interest" description="Disordered" evidence="2">
    <location>
        <begin position="690"/>
        <end position="727"/>
    </location>
</feature>
<feature type="compositionally biased region" description="Basic and acidic residues" evidence="2">
    <location>
        <begin position="1434"/>
        <end position="1451"/>
    </location>
</feature>
<feature type="compositionally biased region" description="Basic residues" evidence="2">
    <location>
        <begin position="952"/>
        <end position="968"/>
    </location>
</feature>
<sequence>MATYTFDNSPENKSQSEVLNDHLVNFGFDQENLDDIPCPDDILQPNKDFCKNSNSAVTDSSYCELPPLPPDITSDTASSPLKSSSSPTCSPSTFIPPSQIPLPQNFIYQNVNNISSQFTPALSSCGVNVAENNSGSKIENNSPIIGKQEEQENTENEKHFLDSAKYSPSKIDSDDENHDFSATKPKVLGKEQAKKRLMAFSLSKQPNATIKKQSKIIATTKNIKEKPPNPNKGSGVQEQFRATISEIEEEKRKMMQNMPNYLLLEMSDLAKSTHPIITSSLKMLEKHKNETEEKDTKDTVKKESTKKTSDQENQRNREPIRMSSYRSSRSRNCRRSQSISPKRKHSRRRSKSRDSSTARRRSRSRDSGKTRGRSRSRSPAKKFTDERNSKNERKDENSVSKVKEPIEDWKSFKKTGFSDESECNNTRLHSEEIQKSKECNQKRSQSPSDDRWSYKPVFNYLKNDSKMMITFQARPADSARNVPILYQEKKIKYTNTKPMLMWSENPSCATEFYMSKQMLLENCDPCATTILHSIINSENSVSLDESPKKTNQKSRLWYASNDFLKSEASNVYDEMQIDAPHEVEKSLYKNRVAMLPMETIDGSTKILKRKDESRNRGENQKDVKPDKKGNLNDRTKNLKEGRPSATKDNCLFDEENDSGKVKEMVMGDVKVHVDLGLNCVKVRSRWDSDYEGDNSEEVPLRKRQGPSEVKETKPVAHNACSSKQETKSEQILDNNIIESQSALSITSVKNDSRNQGDLNSATNYLASEYEEFLKMVSFDSNSSMNVNSAQEKTSNSYLRGEKSGEEVRKPQFEATEWDKESDHEEKNVANLNFNRNQSDEKLVLLKEEKSPMKKKNVKKSSPSKKKTEKVNVKKKKLLNKGNKTKKRKQESSSSSDSSSDSYDSNSDSDSDESKSSKKKKKKFSKTKKKNRKESSSSESDSESNSDSEDSKSKKKKAKKKKDRRKTKRKNESSDSEHDKKSTLLKQLDFKKQLLMKKIEEIDTINDRSAKTKGKEGKQKRKEVENMEDTDVFEKYIKSMKKKKDEVKSEKSKKKSKYSSRSDKSSSETRKKSATSESDDEGSKSKSKKVKRGKKRRDTSSSGSDTKTSKGSKVQHKTGKLPGIKSLKSVERSLKKSKKEKRKYYSSDSESEDSSAKEKQKENKKGKKNKVDSSFLEEGNSRSSWKDNFLLEGNFEADHKRILFEKDEKSWKQTPKAAVENVKDKSGGAGDWEATSSREESPPDSGTGESWGDDVPSASTKIEVPKNVLERNEINMKEILTEKVVSVESDPPAKSAPCSSLKTSLSNFSFNENSFCSFGQELSRDFFLTDRSFYTSEGGNGASNLESCSIGSRPFQSVSQSSGAMKPNKSELYSPGHSDSDVSDMEDNAKSESSKFKAKEAYDPLNSESESSVEGNNKELRKIPLPHLSDVVLPEDGKSDKDFGSAKKEPHDLALDLEPKGENLMSATQEYPIKPGFTSTEFSSLNIPVSPSFFMKDNLANLGAKKQVISVKSQQKLMSKAASVFQDESDEESPETGDKIKGTVSHTSESLDKETKAVSGGKSNASKGKENDYDKERVKNESKKYPKGGEGTRERSRERSEERRRKRRRSVSRDRRNSKRSSQSEKMSSPTRRRRSRTPERSRSNVNKEKREIISDSFEIEPLKNVIELKELEETVQPIPVLTGLSVTSCNTWNRSQFPGYTATEVSDMSGNIIDPSESFDIYPSEDPKYRNRQFDNFGGERFDESRDKSSSDKSAAKDEKKKGRHHSRSRSHSPRKRRRSASLERRRSPRRRSVSPKRREKSPYSPRRRSPRRRYRGSRSPDRRRKSRSRSPRKRRMSPSRRSYSISPRKQRSPKRRDSPRRRSSLSRTYSPRRSMSPRRDNHYPLNYSSNYNNRIPVIGAAGEDLDRELSPSNMQGSPMRFSHISDVALNESGMSNSFYGREYSGEYYPEEVGSNLITVRGHDLEKPNSPERLSLDQRIELELGVPMGTSGQGHNDQYQGCKPFQDVNSVHFQATYEGTTPNVDNFYPNQNVPVNSDFNTQYYNGHQPQSEYGPFQQYPNSQPVPNSMLQVGNIVEVVPAMEPIPSVAADPAKNSHQIMQVGNVLQVVPSQKTSQTSPMPFSAVHNYGATSASPVPPVKTQKATAVVAPNSIVPTPNAEAAMNPLIKAIQLEREKRRKEKEKRKIEREARRKARQLRREAKLMSVNEKLKKSVQDEGLMLGQEVEDEELIDGLDLPSPPIPVEIITVSSPSALPPAGKGILITAGFMQKPPSEKKEVKFADGVCPGEGTSSSGEEEVISPPPKPKLPKEKRFKKKKTKVKKKVKVQIIRQIIQDEDDDEYDDLSPPPPPPGDPPPVYFARFPFSGDAQFPGIPSTRRKQPPQPLSQQFSILHKLEILWLLAQRPELFKKH</sequence>
<feature type="compositionally biased region" description="Low complexity" evidence="2">
    <location>
        <begin position="891"/>
        <end position="907"/>
    </location>
</feature>
<feature type="compositionally biased region" description="Basic and acidic residues" evidence="2">
    <location>
        <begin position="969"/>
        <end position="1024"/>
    </location>
</feature>
<feature type="compositionally biased region" description="Basic residues" evidence="2">
    <location>
        <begin position="370"/>
        <end position="380"/>
    </location>
</feature>
<reference evidence="3 4" key="1">
    <citation type="submission" date="2023-10" db="EMBL/GenBank/DDBJ databases">
        <title>Genomes of two closely related lineages of the louse Polyplax serrata with different host specificities.</title>
        <authorList>
            <person name="Martinu J."/>
            <person name="Tarabai H."/>
            <person name="Stefka J."/>
            <person name="Hypsa V."/>
        </authorList>
    </citation>
    <scope>NUCLEOTIDE SEQUENCE [LARGE SCALE GENOMIC DNA]</scope>
    <source>
        <strain evidence="3">HR10_N</strain>
    </source>
</reference>
<feature type="compositionally biased region" description="Low complexity" evidence="2">
    <location>
        <begin position="1099"/>
        <end position="1111"/>
    </location>
</feature>
<feature type="compositionally biased region" description="Basic residues" evidence="2">
    <location>
        <begin position="1849"/>
        <end position="1865"/>
    </location>
</feature>